<proteinExistence type="predicted"/>
<evidence type="ECO:0000313" key="1">
    <source>
        <dbReference type="EMBL" id="MEJ5976571.1"/>
    </source>
</evidence>
<reference evidence="1 2" key="1">
    <citation type="submission" date="2024-03" db="EMBL/GenBank/DDBJ databases">
        <authorList>
            <person name="Jo J.-H."/>
        </authorList>
    </citation>
    <scope>NUCLEOTIDE SEQUENCE [LARGE SCALE GENOMIC DNA]</scope>
    <source>
        <strain evidence="1 2">PS1R-30</strain>
    </source>
</reference>
<sequence length="148" mass="16440">MRFRQNIYFERDVADALDALAGHKGGNKSQLVNDGLREWLRIRAEKSAGTMLQQRLDRISRKQDRVSQQVHQGLELAVYTLEALMLLVHHELTVTASLQEMDPAAKAKGDKRYQEFIDRLGVNISKGTAFSASNDEAARGGLSAETGA</sequence>
<accession>A0ABU8RU18</accession>
<keyword evidence="2" id="KW-1185">Reference proteome</keyword>
<dbReference type="Proteomes" id="UP001361239">
    <property type="component" value="Unassembled WGS sequence"/>
</dbReference>
<organism evidence="1 2">
    <name type="scientific">Novosphingobium anseongense</name>
    <dbReference type="NCBI Taxonomy" id="3133436"/>
    <lineage>
        <taxon>Bacteria</taxon>
        <taxon>Pseudomonadati</taxon>
        <taxon>Pseudomonadota</taxon>
        <taxon>Alphaproteobacteria</taxon>
        <taxon>Sphingomonadales</taxon>
        <taxon>Sphingomonadaceae</taxon>
        <taxon>Novosphingobium</taxon>
    </lineage>
</organism>
<comment type="caution">
    <text evidence="1">The sequence shown here is derived from an EMBL/GenBank/DDBJ whole genome shotgun (WGS) entry which is preliminary data.</text>
</comment>
<dbReference type="RefSeq" id="WP_339586478.1">
    <property type="nucleotide sequence ID" value="NZ_JBBHJZ010000001.1"/>
</dbReference>
<gene>
    <name evidence="1" type="ORF">WG901_07995</name>
</gene>
<dbReference type="EMBL" id="JBBHJZ010000001">
    <property type="protein sequence ID" value="MEJ5976571.1"/>
    <property type="molecule type" value="Genomic_DNA"/>
</dbReference>
<protein>
    <submittedName>
        <fullName evidence="1">CopG family transcriptional regulator</fullName>
    </submittedName>
</protein>
<name>A0ABU8RU18_9SPHN</name>
<evidence type="ECO:0000313" key="2">
    <source>
        <dbReference type="Proteomes" id="UP001361239"/>
    </source>
</evidence>